<dbReference type="PROSITE" id="PS00028">
    <property type="entry name" value="ZINC_FINGER_C2H2_1"/>
    <property type="match status" value="1"/>
</dbReference>
<evidence type="ECO:0000313" key="2">
    <source>
        <dbReference type="EMBL" id="KKM27678.1"/>
    </source>
</evidence>
<proteinExistence type="predicted"/>
<dbReference type="EMBL" id="LAZR01012277">
    <property type="protein sequence ID" value="KKM27678.1"/>
    <property type="molecule type" value="Genomic_DNA"/>
</dbReference>
<dbReference type="InterPro" id="IPR013087">
    <property type="entry name" value="Znf_C2H2_type"/>
</dbReference>
<comment type="caution">
    <text evidence="2">The sequence shown here is derived from an EMBL/GenBank/DDBJ whole genome shotgun (WGS) entry which is preliminary data.</text>
</comment>
<protein>
    <recommendedName>
        <fullName evidence="1">C2H2-type domain-containing protein</fullName>
    </recommendedName>
</protein>
<dbReference type="Gene3D" id="3.30.160.60">
    <property type="entry name" value="Classic Zinc Finger"/>
    <property type="match status" value="1"/>
</dbReference>
<organism evidence="2">
    <name type="scientific">marine sediment metagenome</name>
    <dbReference type="NCBI Taxonomy" id="412755"/>
    <lineage>
        <taxon>unclassified sequences</taxon>
        <taxon>metagenomes</taxon>
        <taxon>ecological metagenomes</taxon>
    </lineage>
</organism>
<gene>
    <name evidence="2" type="ORF">LCGC14_1572330</name>
</gene>
<evidence type="ECO:0000259" key="1">
    <source>
        <dbReference type="PROSITE" id="PS00028"/>
    </source>
</evidence>
<feature type="domain" description="C2H2-type" evidence="1">
    <location>
        <begin position="51"/>
        <end position="72"/>
    </location>
</feature>
<sequence length="87" mass="9998">MRDDSFLNPISECYTRLYKKFGAIVLLQLCNRIHMGLLGRNKEKIIVGTICPKCNMEFSEPGRTLRHIAKAHPKKRKIECSSCGFKN</sequence>
<dbReference type="AlphaFoldDB" id="A0A0F9L0G7"/>
<accession>A0A0F9L0G7</accession>
<reference evidence="2" key="1">
    <citation type="journal article" date="2015" name="Nature">
        <title>Complex archaea that bridge the gap between prokaryotes and eukaryotes.</title>
        <authorList>
            <person name="Spang A."/>
            <person name="Saw J.H."/>
            <person name="Jorgensen S.L."/>
            <person name="Zaremba-Niedzwiedzka K."/>
            <person name="Martijn J."/>
            <person name="Lind A.E."/>
            <person name="van Eijk R."/>
            <person name="Schleper C."/>
            <person name="Guy L."/>
            <person name="Ettema T.J."/>
        </authorList>
    </citation>
    <scope>NUCLEOTIDE SEQUENCE</scope>
</reference>
<name>A0A0F9L0G7_9ZZZZ</name>